<dbReference type="Proteomes" id="UP001164250">
    <property type="component" value="Chromosome 6"/>
</dbReference>
<protein>
    <submittedName>
        <fullName evidence="1">Uncharacterized protein</fullName>
    </submittedName>
</protein>
<dbReference type="EMBL" id="CM047902">
    <property type="protein sequence ID" value="KAJ0095804.1"/>
    <property type="molecule type" value="Genomic_DNA"/>
</dbReference>
<evidence type="ECO:0000313" key="1">
    <source>
        <dbReference type="EMBL" id="KAJ0095804.1"/>
    </source>
</evidence>
<accession>A0ACC1BA10</accession>
<gene>
    <name evidence="1" type="ORF">Patl1_15985</name>
</gene>
<sequence length="213" mass="25343">MRLTIRVLLHEMRNLGVELYMGESEGLLANFQVRLILADQVWEMQKLNPRLEKLRYKVSYGSWIDFWIRDDATLMMTSRMCVPDQTNLKREILDEVHSSAYVIHLESTKMYRTHREHYWWPSMKREILEFVSKCLVYQQVKAEHQRPVEPLQSLHVLEWKWEHIAMDFIIGAPCTKDSRNGIWVIVDRFCSFLANKDNIFSGQVGKPLCVRDN</sequence>
<evidence type="ECO:0000313" key="2">
    <source>
        <dbReference type="Proteomes" id="UP001164250"/>
    </source>
</evidence>
<keyword evidence="2" id="KW-1185">Reference proteome</keyword>
<reference evidence="2" key="1">
    <citation type="journal article" date="2023" name="G3 (Bethesda)">
        <title>Genome assembly and association tests identify interacting loci associated with vigor, precocity, and sex in interspecific pistachio rootstocks.</title>
        <authorList>
            <person name="Palmer W."/>
            <person name="Jacygrad E."/>
            <person name="Sagayaradj S."/>
            <person name="Cavanaugh K."/>
            <person name="Han R."/>
            <person name="Bertier L."/>
            <person name="Beede B."/>
            <person name="Kafkas S."/>
            <person name="Golino D."/>
            <person name="Preece J."/>
            <person name="Michelmore R."/>
        </authorList>
    </citation>
    <scope>NUCLEOTIDE SEQUENCE [LARGE SCALE GENOMIC DNA]</scope>
</reference>
<organism evidence="1 2">
    <name type="scientific">Pistacia atlantica</name>
    <dbReference type="NCBI Taxonomy" id="434234"/>
    <lineage>
        <taxon>Eukaryota</taxon>
        <taxon>Viridiplantae</taxon>
        <taxon>Streptophyta</taxon>
        <taxon>Embryophyta</taxon>
        <taxon>Tracheophyta</taxon>
        <taxon>Spermatophyta</taxon>
        <taxon>Magnoliopsida</taxon>
        <taxon>eudicotyledons</taxon>
        <taxon>Gunneridae</taxon>
        <taxon>Pentapetalae</taxon>
        <taxon>rosids</taxon>
        <taxon>malvids</taxon>
        <taxon>Sapindales</taxon>
        <taxon>Anacardiaceae</taxon>
        <taxon>Pistacia</taxon>
    </lineage>
</organism>
<proteinExistence type="predicted"/>
<comment type="caution">
    <text evidence="1">The sequence shown here is derived from an EMBL/GenBank/DDBJ whole genome shotgun (WGS) entry which is preliminary data.</text>
</comment>
<name>A0ACC1BA10_9ROSI</name>